<keyword evidence="2 6" id="KW-0479">Metal-binding</keyword>
<dbReference type="GO" id="GO:0008270">
    <property type="term" value="F:zinc ion binding"/>
    <property type="evidence" value="ECO:0007669"/>
    <property type="project" value="UniProtKB-UniRule"/>
</dbReference>
<feature type="domain" description="Peptidase M12A" evidence="9">
    <location>
        <begin position="838"/>
        <end position="1040"/>
    </location>
</feature>
<feature type="binding site" evidence="6">
    <location>
        <position position="528"/>
    </location>
    <ligand>
        <name>Zn(2+)</name>
        <dbReference type="ChEBI" id="CHEBI:29105"/>
        <note>catalytic</note>
    </ligand>
</feature>
<keyword evidence="8" id="KW-0812">Transmembrane</keyword>
<evidence type="ECO:0000256" key="4">
    <source>
        <dbReference type="ARBA" id="ARBA00023049"/>
    </source>
</evidence>
<evidence type="ECO:0000259" key="9">
    <source>
        <dbReference type="PROSITE" id="PS51864"/>
    </source>
</evidence>
<evidence type="ECO:0000256" key="1">
    <source>
        <dbReference type="ARBA" id="ARBA00022536"/>
    </source>
</evidence>
<feature type="binding site" evidence="6">
    <location>
        <position position="1603"/>
    </location>
    <ligand>
        <name>Zn(2+)</name>
        <dbReference type="ChEBI" id="CHEBI:29105"/>
        <note>catalytic</note>
    </ligand>
</feature>
<feature type="binding site" evidence="6">
    <location>
        <position position="160"/>
    </location>
    <ligand>
        <name>Zn(2+)</name>
        <dbReference type="ChEBI" id="CHEBI:29105"/>
        <note>catalytic</note>
    </ligand>
</feature>
<dbReference type="PANTHER" id="PTHR10127">
    <property type="entry name" value="DISCOIDIN, CUB, EGF, LAMININ , AND ZINC METALLOPROTEASE DOMAIN CONTAINING"/>
    <property type="match status" value="1"/>
</dbReference>
<evidence type="ECO:0000256" key="5">
    <source>
        <dbReference type="ARBA" id="ARBA00023157"/>
    </source>
</evidence>
<feature type="binding site" evidence="6">
    <location>
        <position position="522"/>
    </location>
    <ligand>
        <name>Zn(2+)</name>
        <dbReference type="ChEBI" id="CHEBI:29105"/>
        <note>catalytic</note>
    </ligand>
</feature>
<dbReference type="InterPro" id="IPR001506">
    <property type="entry name" value="Peptidase_M12A"/>
</dbReference>
<feature type="active site" evidence="6">
    <location>
        <position position="1216"/>
    </location>
</feature>
<feature type="active site" evidence="6">
    <location>
        <position position="519"/>
    </location>
</feature>
<dbReference type="Gene3D" id="2.60.120.290">
    <property type="entry name" value="Spermadhesin, CUB domain"/>
    <property type="match status" value="1"/>
</dbReference>
<keyword evidence="10" id="KW-1185">Reference proteome</keyword>
<dbReference type="Pfam" id="PF01400">
    <property type="entry name" value="Astacin"/>
    <property type="match status" value="5"/>
</dbReference>
<dbReference type="InterPro" id="IPR009030">
    <property type="entry name" value="Growth_fac_rcpt_cys_sf"/>
</dbReference>
<evidence type="ECO:0000256" key="7">
    <source>
        <dbReference type="RuleBase" id="RU361183"/>
    </source>
</evidence>
<keyword evidence="3 6" id="KW-0862">Zinc</keyword>
<feature type="binding site" evidence="6">
    <location>
        <position position="931"/>
    </location>
    <ligand>
        <name>Zn(2+)</name>
        <dbReference type="ChEBI" id="CHEBI:29105"/>
        <note>catalytic</note>
    </ligand>
</feature>
<dbReference type="SUPFAM" id="SSF49854">
    <property type="entry name" value="Spermadhesin, CUB domain"/>
    <property type="match status" value="1"/>
</dbReference>
<dbReference type="SUPFAM" id="SSF55486">
    <property type="entry name" value="Metalloproteases ('zincins'), catalytic domain"/>
    <property type="match status" value="5"/>
</dbReference>
<dbReference type="SMART" id="SM00235">
    <property type="entry name" value="ZnMc"/>
    <property type="match status" value="5"/>
</dbReference>
<feature type="binding site" evidence="6">
    <location>
        <position position="1607"/>
    </location>
    <ligand>
        <name>Zn(2+)</name>
        <dbReference type="ChEBI" id="CHEBI:29105"/>
        <note>catalytic</note>
    </ligand>
</feature>
<dbReference type="PROSITE" id="PS00022">
    <property type="entry name" value="EGF_1"/>
    <property type="match status" value="2"/>
</dbReference>
<feature type="binding site" evidence="6">
    <location>
        <position position="518"/>
    </location>
    <ligand>
        <name>Zn(2+)</name>
        <dbReference type="ChEBI" id="CHEBI:29105"/>
        <note>catalytic</note>
    </ligand>
</feature>
<feature type="transmembrane region" description="Helical" evidence="8">
    <location>
        <begin position="16"/>
        <end position="36"/>
    </location>
</feature>
<dbReference type="SUPFAM" id="SSF57184">
    <property type="entry name" value="Growth factor receptor domain"/>
    <property type="match status" value="1"/>
</dbReference>
<comment type="cofactor">
    <cofactor evidence="6 7">
        <name>Zn(2+)</name>
        <dbReference type="ChEBI" id="CHEBI:29105"/>
    </cofactor>
    <text evidence="6 7">Binds 1 zinc ion per subunit.</text>
</comment>
<evidence type="ECO:0000256" key="2">
    <source>
        <dbReference type="ARBA" id="ARBA00022723"/>
    </source>
</evidence>
<feature type="active site" evidence="6">
    <location>
        <position position="157"/>
    </location>
</feature>
<feature type="binding site" evidence="6">
    <location>
        <position position="166"/>
    </location>
    <ligand>
        <name>Zn(2+)</name>
        <dbReference type="ChEBI" id="CHEBI:29105"/>
        <note>catalytic</note>
    </ligand>
</feature>
<feature type="binding site" evidence="6">
    <location>
        <position position="1219"/>
    </location>
    <ligand>
        <name>Zn(2+)</name>
        <dbReference type="ChEBI" id="CHEBI:29105"/>
        <note>catalytic</note>
    </ligand>
</feature>
<comment type="caution">
    <text evidence="6">Lacks conserved residue(s) required for the propagation of feature annotation.</text>
</comment>
<dbReference type="SMART" id="SM00181">
    <property type="entry name" value="EGF"/>
    <property type="match status" value="5"/>
</dbReference>
<dbReference type="InterPro" id="IPR006026">
    <property type="entry name" value="Peptidase_Metallo"/>
</dbReference>
<organism evidence="10 11">
    <name type="scientific">Strongyloides stercoralis</name>
    <name type="common">Threadworm</name>
    <dbReference type="NCBI Taxonomy" id="6248"/>
    <lineage>
        <taxon>Eukaryota</taxon>
        <taxon>Metazoa</taxon>
        <taxon>Ecdysozoa</taxon>
        <taxon>Nematoda</taxon>
        <taxon>Chromadorea</taxon>
        <taxon>Rhabditida</taxon>
        <taxon>Tylenchina</taxon>
        <taxon>Panagrolaimomorpha</taxon>
        <taxon>Strongyloidoidea</taxon>
        <taxon>Strongyloididae</taxon>
        <taxon>Strongyloides</taxon>
    </lineage>
</organism>
<feature type="domain" description="Peptidase M12A" evidence="9">
    <location>
        <begin position="1501"/>
        <end position="1716"/>
    </location>
</feature>
<feature type="binding site" evidence="6">
    <location>
        <position position="1613"/>
    </location>
    <ligand>
        <name>Zn(2+)</name>
        <dbReference type="ChEBI" id="CHEBI:29105"/>
        <note>catalytic</note>
    </ligand>
</feature>
<keyword evidence="5" id="KW-1015">Disulfide bond</keyword>
<keyword evidence="6 7" id="KW-0378">Hydrolase</keyword>
<keyword evidence="6 7" id="KW-0645">Protease</keyword>
<dbReference type="AlphaFoldDB" id="A0AAF5DCW8"/>
<dbReference type="Gene3D" id="3.40.390.10">
    <property type="entry name" value="Collagenase (Catalytic Domain)"/>
    <property type="match status" value="5"/>
</dbReference>
<dbReference type="PROSITE" id="PS51864">
    <property type="entry name" value="ASTACIN"/>
    <property type="match status" value="5"/>
</dbReference>
<feature type="binding site" evidence="6">
    <location>
        <position position="941"/>
    </location>
    <ligand>
        <name>Zn(2+)</name>
        <dbReference type="ChEBI" id="CHEBI:29105"/>
        <note>catalytic</note>
    </ligand>
</feature>
<evidence type="ECO:0000256" key="8">
    <source>
        <dbReference type="SAM" id="Phobius"/>
    </source>
</evidence>
<dbReference type="PRINTS" id="PR00480">
    <property type="entry name" value="ASTACIN"/>
</dbReference>
<dbReference type="PROSITE" id="PS01186">
    <property type="entry name" value="EGF_2"/>
    <property type="match status" value="2"/>
</dbReference>
<dbReference type="WBParaSite" id="TCONS_00010460.p1">
    <property type="protein sequence ID" value="TCONS_00010460.p1"/>
    <property type="gene ID" value="XLOC_003599"/>
</dbReference>
<feature type="binding site" evidence="6">
    <location>
        <position position="156"/>
    </location>
    <ligand>
        <name>Zn(2+)</name>
        <dbReference type="ChEBI" id="CHEBI:29105"/>
        <note>catalytic</note>
    </ligand>
</feature>
<feature type="binding site" evidence="6">
    <location>
        <position position="1215"/>
    </location>
    <ligand>
        <name>Zn(2+)</name>
        <dbReference type="ChEBI" id="CHEBI:29105"/>
        <note>catalytic</note>
    </ligand>
</feature>
<dbReference type="InterPro" id="IPR000742">
    <property type="entry name" value="EGF"/>
</dbReference>
<feature type="binding site" evidence="6">
    <location>
        <position position="1225"/>
    </location>
    <ligand>
        <name>Zn(2+)</name>
        <dbReference type="ChEBI" id="CHEBI:29105"/>
        <note>catalytic</note>
    </ligand>
</feature>
<sequence length="1838" mass="215949">MKINVVNFVKIVNMKSIIYISISIIIMSIMIIKHWIINKKIFLDQIIVNNDISFTDDHMNFKREIKKDMNNEWTFPINYSVKPPVDKTNIEVAIKILKNNTCVTFQEVSKIPTNEAGIIFVEGPYCESRVGKIDGNHTQEISLSKECQKDPYIILHEIGHALGLVHEHARNYRDKYITIDYSQLNEVGEANFKQTHHRTFLGYQTEYDYASLMHYGPYTFGSWWYWLFGWKVMTSKLNEQYDRMMGQRKKMTFNDYKRINLCHCNWCDWVVNGTNDYNYTARKIRCENNGYPDFNNCSRCLCPTGYTGEFCEEIHPSDPDCGNTTFIATENATTLVFNDKKSCYIRIEVKVSRRVELTILYVNAPYHDKICTEDIAYQFKYRTDRGATGLLLCGHHQKHMKLRSEINKTLVIYKGVEPHISKIIYLKKLWITNTNLPRGYIVSINKTFNCLIFYIISILNNNTCVTFKKEFHTFNDTQGLIFKKDSYCTSHIGNVFKNKPQTITLSKGRYEDTYLILHELGHALGLVHEHSRKDRDKFIKIHYNRMSQGGNGNFFIFNNSYYYNYSTTYDYAALMHYTAYSFATAWYKFFGYPVMEPKLNEQYIHMMGQRKKMTFNDYKRINLCHCNWCNWVVNGTNAYHNDRTIYCENSGYPDFNNCKRCLCPTGYTGDLCEKVIESDSECGNTTYKTEENVTTLIYNDKMNCIITVETDSYYKINFTILYVNALYQDKICTEDIAYQFKYREDKGTTGLLLCGHHQKHIKFESDRNTSLVFYKGVEPHSDFLKIINMKSITYIYIFIVILFILIIKHWIKKKNLLPDQIIVNNDIKFTDDHINFKREIRKNTSNEWILPINYSVQSPVDKTNIEVAIDVLKNNTCVTFNNISKIPENESGIVFRERPYCQSHVGKIDGNHSQEISLSKECQHDPYIILHEIGHALGLVHEHARNDRERYIKIDYGQLNQIGKDNFRPVLHKTYLSFDTEYDYASLMHYEPYTFGSWWYWLFGWPVMKSKINDQYNRMMGQRKKMTFNDYKRINLSYCNWCNWVQNGTNYRHPKRNISCKNSGYADFNNCSRCLCPTGYTGDYCEKVIQSDRECGNTTFIAQENVTTLIYNNSMNCYIRSLHMKWKLWITNTNLPRGYIVVNSDVFFKDYYIDFKRDIRRHPYDIWMFPIRYYVQSSAMEKNLNKAISILNNNTCTQTITLSKGCYEDTYLILHELGHALGLVHEHSRKDRDKFIKIHYNRMSQGGNGNFFIFNNSYYYNYSTTYDYAALMHYTAYSFATAWYKFFGYPVMEPKLNEQYIHMMGQRKKMTFNEFKRINFCHCNWCKWVSNYTGEIYSNKKTPCKNGGYADFRNCSKCICPTGYTGDLCQKIIPSNSECGNTSFVANRKGTSLIYNNNMTCHIFINATEGKKIEITILYVNAPVKKRLCTEDIAYQFKYVRDKRTTGLLLCGHHQKHMKLTSESDSVLVFYKGLELHSLLKHLIINKKLLRGYIIVNNDISFTDDHINFKREIWVNRKNPWNIPIKYWVKPPVTKKNVETAISVIQNNTCIKFQEVNGIPVNTEGLIFKEEYSCSSFVGRQKEQPQGIYLTSECYENPYSILHEIGHALGLVHEHSRIGRDKFIDIDFWQLEERSKKNFVIYNHSSFVNYSTTYDYASIMHYDQYAFGSWWYWFIGRPVIRPKLHVQYSRMMGQRKCGSVDNKTNQLNFTVKPKCRNGGYLDFNNCSKCICPTGYTGDLCRETISSDSECGNTTFKQIKQKKIDLDLVYVNAPYNGDICTEDFAYQIKYRRDRGATGLLLCGHHQMPIKLKSETSSILIQYKGTDSHSLLVFQYKQAD</sequence>
<dbReference type="InterPro" id="IPR024079">
    <property type="entry name" value="MetalloPept_cat_dom_sf"/>
</dbReference>
<dbReference type="InterPro" id="IPR035914">
    <property type="entry name" value="Sperma_CUB_dom_sf"/>
</dbReference>
<feature type="binding site" evidence="6">
    <location>
        <position position="935"/>
    </location>
    <ligand>
        <name>Zn(2+)</name>
        <dbReference type="ChEBI" id="CHEBI:29105"/>
        <note>catalytic</note>
    </ligand>
</feature>
<dbReference type="GO" id="GO:0004222">
    <property type="term" value="F:metalloendopeptidase activity"/>
    <property type="evidence" value="ECO:0007669"/>
    <property type="project" value="UniProtKB-UniRule"/>
</dbReference>
<evidence type="ECO:0000256" key="6">
    <source>
        <dbReference type="PROSITE-ProRule" id="PRU01211"/>
    </source>
</evidence>
<keyword evidence="4 6" id="KW-0482">Metalloprotease</keyword>
<protein>
    <recommendedName>
        <fullName evidence="7">Metalloendopeptidase</fullName>
        <ecNumber evidence="7">3.4.24.-</ecNumber>
    </recommendedName>
</protein>
<dbReference type="EC" id="3.4.24.-" evidence="7"/>
<proteinExistence type="predicted"/>
<name>A0AAF5DCW8_STRER</name>
<feature type="domain" description="Peptidase M12A" evidence="9">
    <location>
        <begin position="421"/>
        <end position="627"/>
    </location>
</feature>
<dbReference type="Proteomes" id="UP000035681">
    <property type="component" value="Unplaced"/>
</dbReference>
<reference evidence="11" key="1">
    <citation type="submission" date="2024-02" db="UniProtKB">
        <authorList>
            <consortium name="WormBaseParasite"/>
        </authorList>
    </citation>
    <scope>IDENTIFICATION</scope>
</reference>
<dbReference type="PANTHER" id="PTHR10127:SF802">
    <property type="entry name" value="ZINC METALLOPROTEINASE NAS-10"/>
    <property type="match status" value="1"/>
</dbReference>
<evidence type="ECO:0000256" key="3">
    <source>
        <dbReference type="ARBA" id="ARBA00022833"/>
    </source>
</evidence>
<accession>A0AAF5DCW8</accession>
<keyword evidence="8" id="KW-1133">Transmembrane helix</keyword>
<feature type="domain" description="Peptidase M12A" evidence="9">
    <location>
        <begin position="63"/>
        <end position="265"/>
    </location>
</feature>
<feature type="domain" description="Peptidase M12A" evidence="9">
    <location>
        <begin position="1198"/>
        <end position="1324"/>
    </location>
</feature>
<feature type="active site" evidence="6">
    <location>
        <position position="1604"/>
    </location>
</feature>
<feature type="active site" evidence="6">
    <location>
        <position position="932"/>
    </location>
</feature>
<evidence type="ECO:0000313" key="11">
    <source>
        <dbReference type="WBParaSite" id="TCONS_00010460.p1"/>
    </source>
</evidence>
<keyword evidence="8" id="KW-0472">Membrane</keyword>
<keyword evidence="1" id="KW-0245">EGF-like domain</keyword>
<feature type="transmembrane region" description="Helical" evidence="8">
    <location>
        <begin position="793"/>
        <end position="811"/>
    </location>
</feature>
<evidence type="ECO:0000313" key="10">
    <source>
        <dbReference type="Proteomes" id="UP000035681"/>
    </source>
</evidence>
<dbReference type="GO" id="GO:0006508">
    <property type="term" value="P:proteolysis"/>
    <property type="evidence" value="ECO:0007669"/>
    <property type="project" value="UniProtKB-KW"/>
</dbReference>